<dbReference type="Proteomes" id="UP000001542">
    <property type="component" value="Unassembled WGS sequence"/>
</dbReference>
<name>A2DA10_TRIV3</name>
<dbReference type="PANTHER" id="PTHR24159">
    <property type="match status" value="1"/>
</dbReference>
<accession>A2DA10</accession>
<dbReference type="Pfam" id="PF12796">
    <property type="entry name" value="Ank_2"/>
    <property type="match status" value="1"/>
</dbReference>
<proteinExistence type="predicted"/>
<dbReference type="OrthoDB" id="20872at2759"/>
<feature type="repeat" description="ANK" evidence="1">
    <location>
        <begin position="341"/>
        <end position="373"/>
    </location>
</feature>
<dbReference type="EMBL" id="DS113182">
    <property type="protein sequence ID" value="EAY22658.1"/>
    <property type="molecule type" value="Genomic_DNA"/>
</dbReference>
<dbReference type="VEuPathDB" id="TrichDB:TVAGG3_0265840"/>
<dbReference type="KEGG" id="tva:5468216"/>
<keyword evidence="3" id="KW-1185">Reference proteome</keyword>
<dbReference type="InterPro" id="IPR036770">
    <property type="entry name" value="Ankyrin_rpt-contain_sf"/>
</dbReference>
<reference evidence="2" key="2">
    <citation type="journal article" date="2007" name="Science">
        <title>Draft genome sequence of the sexually transmitted pathogen Trichomonas vaginalis.</title>
        <authorList>
            <person name="Carlton J.M."/>
            <person name="Hirt R.P."/>
            <person name="Silva J.C."/>
            <person name="Delcher A.L."/>
            <person name="Schatz M."/>
            <person name="Zhao Q."/>
            <person name="Wortman J.R."/>
            <person name="Bidwell S.L."/>
            <person name="Alsmark U.C.M."/>
            <person name="Besteiro S."/>
            <person name="Sicheritz-Ponten T."/>
            <person name="Noel C.J."/>
            <person name="Dacks J.B."/>
            <person name="Foster P.G."/>
            <person name="Simillion C."/>
            <person name="Van de Peer Y."/>
            <person name="Miranda-Saavedra D."/>
            <person name="Barton G.J."/>
            <person name="Westrop G.D."/>
            <person name="Mueller S."/>
            <person name="Dessi D."/>
            <person name="Fiori P.L."/>
            <person name="Ren Q."/>
            <person name="Paulsen I."/>
            <person name="Zhang H."/>
            <person name="Bastida-Corcuera F.D."/>
            <person name="Simoes-Barbosa A."/>
            <person name="Brown M.T."/>
            <person name="Hayes R.D."/>
            <person name="Mukherjee M."/>
            <person name="Okumura C.Y."/>
            <person name="Schneider R."/>
            <person name="Smith A.J."/>
            <person name="Vanacova S."/>
            <person name="Villalvazo M."/>
            <person name="Haas B.J."/>
            <person name="Pertea M."/>
            <person name="Feldblyum T.V."/>
            <person name="Utterback T.R."/>
            <person name="Shu C.L."/>
            <person name="Osoegawa K."/>
            <person name="de Jong P.J."/>
            <person name="Hrdy I."/>
            <person name="Horvathova L."/>
            <person name="Zubacova Z."/>
            <person name="Dolezal P."/>
            <person name="Malik S.B."/>
            <person name="Logsdon J.M. Jr."/>
            <person name="Henze K."/>
            <person name="Gupta A."/>
            <person name="Wang C.C."/>
            <person name="Dunne R.L."/>
            <person name="Upcroft J.A."/>
            <person name="Upcroft P."/>
            <person name="White O."/>
            <person name="Salzberg S.L."/>
            <person name="Tang P."/>
            <person name="Chiu C.-H."/>
            <person name="Lee Y.-S."/>
            <person name="Embley T.M."/>
            <person name="Coombs G.H."/>
            <person name="Mottram J.C."/>
            <person name="Tachezy J."/>
            <person name="Fraser-Liggett C.M."/>
            <person name="Johnson P.J."/>
        </authorList>
    </citation>
    <scope>NUCLEOTIDE SEQUENCE [LARGE SCALE GENOMIC DNA]</scope>
    <source>
        <strain evidence="2">G3</strain>
    </source>
</reference>
<dbReference type="SMR" id="A2DA10"/>
<dbReference type="SUPFAM" id="SSF48403">
    <property type="entry name" value="Ankyrin repeat"/>
    <property type="match status" value="1"/>
</dbReference>
<dbReference type="VEuPathDB" id="TrichDB:TVAG_475860"/>
<dbReference type="RefSeq" id="XP_001583644.1">
    <property type="nucleotide sequence ID" value="XM_001583594.1"/>
</dbReference>
<protein>
    <submittedName>
        <fullName evidence="2">Uncharacterized protein</fullName>
    </submittedName>
</protein>
<dbReference type="Gene3D" id="1.25.40.20">
    <property type="entry name" value="Ankyrin repeat-containing domain"/>
    <property type="match status" value="1"/>
</dbReference>
<dbReference type="InterPro" id="IPR002110">
    <property type="entry name" value="Ankyrin_rpt"/>
</dbReference>
<dbReference type="PANTHER" id="PTHR24159:SF5">
    <property type="entry name" value="ANK_REP_REGION DOMAIN-CONTAINING PROTEIN"/>
    <property type="match status" value="1"/>
</dbReference>
<dbReference type="PROSITE" id="PS50088">
    <property type="entry name" value="ANK_REPEAT"/>
    <property type="match status" value="1"/>
</dbReference>
<evidence type="ECO:0000313" key="2">
    <source>
        <dbReference type="EMBL" id="EAY22658.1"/>
    </source>
</evidence>
<evidence type="ECO:0000256" key="1">
    <source>
        <dbReference type="PROSITE-ProRule" id="PRU00023"/>
    </source>
</evidence>
<dbReference type="InParanoid" id="A2DA10"/>
<organism evidence="2 3">
    <name type="scientific">Trichomonas vaginalis (strain ATCC PRA-98 / G3)</name>
    <dbReference type="NCBI Taxonomy" id="412133"/>
    <lineage>
        <taxon>Eukaryota</taxon>
        <taxon>Metamonada</taxon>
        <taxon>Parabasalia</taxon>
        <taxon>Trichomonadida</taxon>
        <taxon>Trichomonadidae</taxon>
        <taxon>Trichomonas</taxon>
    </lineage>
</organism>
<dbReference type="SMART" id="SM00248">
    <property type="entry name" value="ANK"/>
    <property type="match status" value="3"/>
</dbReference>
<reference evidence="2" key="1">
    <citation type="submission" date="2006-10" db="EMBL/GenBank/DDBJ databases">
        <authorList>
            <person name="Amadeo P."/>
            <person name="Zhao Q."/>
            <person name="Wortman J."/>
            <person name="Fraser-Liggett C."/>
            <person name="Carlton J."/>
        </authorList>
    </citation>
    <scope>NUCLEOTIDE SEQUENCE</scope>
    <source>
        <strain evidence="2">G3</strain>
    </source>
</reference>
<gene>
    <name evidence="2" type="ORF">TVAG_475860</name>
</gene>
<evidence type="ECO:0000313" key="3">
    <source>
        <dbReference type="Proteomes" id="UP000001542"/>
    </source>
</evidence>
<dbReference type="PROSITE" id="PS50297">
    <property type="entry name" value="ANK_REP_REGION"/>
    <property type="match status" value="1"/>
</dbReference>
<keyword evidence="1" id="KW-0040">ANK repeat</keyword>
<sequence length="424" mass="48361">MLSSISADTVEEIISFILENFNDDYETPYRLLLYFSSIRPKNIADLVKIWREIYKQTKITLSIIPITLENVYFADILYHSGVYSTEQVEHNAPYEKIDYRTYLSTFSKPPFKKSLKLSNLLKLYPEKSILYILKNDDVDSLNNMTLNQNFSIDMTVKPSVFDGYTDDNEISLLEAAAFYGSENCFKYLLFNSPNNNLSNSGKHCLFGGNFEIIRLANQNGCTFTDCLPLGIKYHRNEICSWLMENCSQCGKFTFLDAFAAFNTTAVVYLNEQISEAAIFKCCSYAYFPAFLSIIKRAENSVLDSNSIYKYLEMGCLAGSLPIVSYIFDNFNVDVNRCGKGKDFPSLHNACHGGSLAVVKYLVEKGADVNLQNDFKEIPLFYACYYGRYDCAEFLLDHGSTIPESIMRVPKTDFLVDLISLKRKK</sequence>
<dbReference type="STRING" id="5722.A2DA10"/>
<dbReference type="AlphaFoldDB" id="A2DA10"/>